<keyword evidence="2" id="KW-1185">Reference proteome</keyword>
<dbReference type="EMBL" id="WQMT02000011">
    <property type="protein sequence ID" value="KAG9217604.1"/>
    <property type="molecule type" value="Genomic_DNA"/>
</dbReference>
<reference evidence="1 2" key="1">
    <citation type="journal article" date="2021" name="Appl. Environ. Microbiol.">
        <title>Genetic linkage and physical mapping for an oyster mushroom Pleurotus cornucopiae and QTL analysis for the trait cap color.</title>
        <authorList>
            <person name="Zhang Y."/>
            <person name="Gao W."/>
            <person name="Sonnenberg A."/>
            <person name="Chen Q."/>
            <person name="Zhang J."/>
            <person name="Huang C."/>
        </authorList>
    </citation>
    <scope>NUCLEOTIDE SEQUENCE [LARGE SCALE GENOMIC DNA]</scope>
    <source>
        <strain evidence="1">CCMSSC00406</strain>
    </source>
</reference>
<organism evidence="1 2">
    <name type="scientific">Pleurotus cornucopiae</name>
    <name type="common">Cornucopia mushroom</name>
    <dbReference type="NCBI Taxonomy" id="5321"/>
    <lineage>
        <taxon>Eukaryota</taxon>
        <taxon>Fungi</taxon>
        <taxon>Dikarya</taxon>
        <taxon>Basidiomycota</taxon>
        <taxon>Agaricomycotina</taxon>
        <taxon>Agaricomycetes</taxon>
        <taxon>Agaricomycetidae</taxon>
        <taxon>Agaricales</taxon>
        <taxon>Pleurotineae</taxon>
        <taxon>Pleurotaceae</taxon>
        <taxon>Pleurotus</taxon>
    </lineage>
</organism>
<name>A0ACB7IHD2_PLECO</name>
<accession>A0ACB7IHD2</accession>
<sequence>MERSGAAPLRLLSPSPGDNVPVNVPKILNRLHRLEEIKLVNCEPNWSSRIISQGAPQLKSLSLNNYGEIGRFHLPTDGFPVLQHLELIDFVYTSAVASLTTLRSLTINAGRSNDKSQLPSCIEFLATLSSLPNLSDLSLTEALASLEGPLPSSSVRLTHLTRLYIHDADIRNLGMAVCITAPQLKAIDLCHSGKASAEIATPIVAAIFEKLPTFTASYSELSLCVGYFSGTRVKLWDNCVTSGAAKRAPFFDMVILGSGDLRTEELVLNLFPPTTHPPTLHFSSDIEMASDHVQYAPLQHVLRHLTRVTEVRTSGLKALTNLLGVTHPISLPSLKKIVLENDLNSIHKPRLLSKFVEQLKVRKGLHDVETETLEISDIYCQLTSADLKLFEGLVKVSKRRTKSRNKRVS</sequence>
<dbReference type="Proteomes" id="UP000824881">
    <property type="component" value="Unassembled WGS sequence"/>
</dbReference>
<evidence type="ECO:0000313" key="2">
    <source>
        <dbReference type="Proteomes" id="UP000824881"/>
    </source>
</evidence>
<evidence type="ECO:0000313" key="1">
    <source>
        <dbReference type="EMBL" id="KAG9217604.1"/>
    </source>
</evidence>
<proteinExistence type="predicted"/>
<protein>
    <submittedName>
        <fullName evidence="1">Uncharacterized protein</fullName>
    </submittedName>
</protein>
<gene>
    <name evidence="1" type="ORF">CCMSSC00406_0010423</name>
</gene>
<comment type="caution">
    <text evidence="1">The sequence shown here is derived from an EMBL/GenBank/DDBJ whole genome shotgun (WGS) entry which is preliminary data.</text>
</comment>